<keyword evidence="3" id="KW-1185">Reference proteome</keyword>
<sequence>MITFPFTLTCSFIGFVIGFVTSLVYIISLKIYLCYFIGKNLEEHQELSIIVDGCVFGMIIGLFLSVIYISFEIINNINTHVYQWINRDHDIV</sequence>
<evidence type="ECO:0008006" key="4">
    <source>
        <dbReference type="Google" id="ProtNLM"/>
    </source>
</evidence>
<dbReference type="EMBL" id="AP024483">
    <property type="protein sequence ID" value="BCS83517.1"/>
    <property type="molecule type" value="Genomic_DNA"/>
</dbReference>
<keyword evidence="1" id="KW-0472">Membrane</keyword>
<feature type="transmembrane region" description="Helical" evidence="1">
    <location>
        <begin position="12"/>
        <end position="37"/>
    </location>
</feature>
<protein>
    <recommendedName>
        <fullName evidence="4">DUF4203 domain-containing protein</fullName>
    </recommendedName>
</protein>
<keyword evidence="1" id="KW-1133">Transmembrane helix</keyword>
<reference evidence="2 3" key="1">
    <citation type="submission" date="2021-02" db="EMBL/GenBank/DDBJ databases">
        <title>Cotonvirus japonicus, which uses Golgi apparatus of host cells for its virion factory, phylogenetically links tailed tupanvirus and icosahedral mimivirus.</title>
        <authorList>
            <person name="Takahashi H."/>
            <person name="Fukaya S."/>
            <person name="Song C."/>
            <person name="Murata K."/>
            <person name="Takemura M."/>
        </authorList>
    </citation>
    <scope>NUCLEOTIDE SEQUENCE [LARGE SCALE GENOMIC DNA]</scope>
</reference>
<keyword evidence="1" id="KW-0812">Transmembrane</keyword>
<evidence type="ECO:0000313" key="2">
    <source>
        <dbReference type="EMBL" id="BCS83517.1"/>
    </source>
</evidence>
<evidence type="ECO:0000256" key="1">
    <source>
        <dbReference type="SAM" id="Phobius"/>
    </source>
</evidence>
<feature type="transmembrane region" description="Helical" evidence="1">
    <location>
        <begin position="49"/>
        <end position="71"/>
    </location>
</feature>
<dbReference type="GeneID" id="80558722"/>
<dbReference type="RefSeq" id="YP_010842125.1">
    <property type="nucleotide sequence ID" value="NC_079139.1"/>
</dbReference>
<evidence type="ECO:0000313" key="3">
    <source>
        <dbReference type="Proteomes" id="UP001321479"/>
    </source>
</evidence>
<organism evidence="2 3">
    <name type="scientific">Cotonvirus japonicus</name>
    <dbReference type="NCBI Taxonomy" id="2811091"/>
    <lineage>
        <taxon>Viruses</taxon>
        <taxon>Varidnaviria</taxon>
        <taxon>Bamfordvirae</taxon>
        <taxon>Nucleocytoviricota</taxon>
        <taxon>Megaviricetes</taxon>
        <taxon>Imitervirales</taxon>
        <taxon>Mimiviridae</taxon>
        <taxon>Megamimivirinae</taxon>
        <taxon>Cotonvirus</taxon>
        <taxon>Cotonvirus japonicum</taxon>
    </lineage>
</organism>
<accession>A0ABM7NTW4</accession>
<dbReference type="Proteomes" id="UP001321479">
    <property type="component" value="Segment"/>
</dbReference>
<proteinExistence type="predicted"/>
<name>A0ABM7NTW4_9VIRU</name>